<dbReference type="Proteomes" id="UP000186817">
    <property type="component" value="Unassembled WGS sequence"/>
</dbReference>
<proteinExistence type="predicted"/>
<feature type="region of interest" description="Disordered" evidence="2">
    <location>
        <begin position="1"/>
        <end position="27"/>
    </location>
</feature>
<feature type="region of interest" description="Disordered" evidence="2">
    <location>
        <begin position="760"/>
        <end position="779"/>
    </location>
</feature>
<reference evidence="3 4" key="1">
    <citation type="submission" date="2016-02" db="EMBL/GenBank/DDBJ databases">
        <title>Genome analysis of coral dinoflagellate symbionts highlights evolutionary adaptations to a symbiotic lifestyle.</title>
        <authorList>
            <person name="Aranda M."/>
            <person name="Li Y."/>
            <person name="Liew Y.J."/>
            <person name="Baumgarten S."/>
            <person name="Simakov O."/>
            <person name="Wilson M."/>
            <person name="Piel J."/>
            <person name="Ashoor H."/>
            <person name="Bougouffa S."/>
            <person name="Bajic V.B."/>
            <person name="Ryu T."/>
            <person name="Ravasi T."/>
            <person name="Bayer T."/>
            <person name="Micklem G."/>
            <person name="Kim H."/>
            <person name="Bhak J."/>
            <person name="Lajeunesse T.C."/>
            <person name="Voolstra C.R."/>
        </authorList>
    </citation>
    <scope>NUCLEOTIDE SEQUENCE [LARGE SCALE GENOMIC DNA]</scope>
    <source>
        <strain evidence="3 4">CCMP2467</strain>
    </source>
</reference>
<name>A0A1Q9C1H3_SYMMI</name>
<evidence type="ECO:0000256" key="2">
    <source>
        <dbReference type="SAM" id="MobiDB-lite"/>
    </source>
</evidence>
<feature type="coiled-coil region" evidence="1">
    <location>
        <begin position="486"/>
        <end position="513"/>
    </location>
</feature>
<feature type="compositionally biased region" description="Basic and acidic residues" evidence="2">
    <location>
        <begin position="153"/>
        <end position="163"/>
    </location>
</feature>
<feature type="compositionally biased region" description="Polar residues" evidence="2">
    <location>
        <begin position="705"/>
        <end position="714"/>
    </location>
</feature>
<feature type="compositionally biased region" description="Basic and acidic residues" evidence="2">
    <location>
        <begin position="687"/>
        <end position="704"/>
    </location>
</feature>
<evidence type="ECO:0000313" key="3">
    <source>
        <dbReference type="EMBL" id="OLP76768.1"/>
    </source>
</evidence>
<dbReference type="AlphaFoldDB" id="A0A1Q9C1H3"/>
<dbReference type="EMBL" id="LSRX01001928">
    <property type="protein sequence ID" value="OLP76768.1"/>
    <property type="molecule type" value="Genomic_DNA"/>
</dbReference>
<evidence type="ECO:0000256" key="1">
    <source>
        <dbReference type="SAM" id="Coils"/>
    </source>
</evidence>
<comment type="caution">
    <text evidence="3">The sequence shown here is derived from an EMBL/GenBank/DDBJ whole genome shotgun (WGS) entry which is preliminary data.</text>
</comment>
<sequence>MDAGARVSDGSQSDSASSDFPFGDVPGLPFESDCSSVLSRDDEANSASPTQSSHGSFLAHVNGTCKPCRFFHLKALHLGFGVFPDGVSEYTCGWVAQRELAMGEALHLEDETRTDEEAQLCGTTQLFCTSTRFLSRQWGMSWWQTFETKGVDKPKHGCRESRRPRSTKASPRMGWRSRRCAAKPPGSTVGAFEREVAMWWSITLSHFDPHQMAQDEDEERGFCGEGIVILAEDESYTDPMVVGVVDTKSLYDATTAEQSRGGVFAGIRRIPHNENPAHDLTKALPCPALPCWILSDRKVAASWAQHASFATYATRNPIPLRMGPKEKDRRKKRRANSRQAAEALHGGEFEVYSVTNGYWKGPEEAGPVFEVEPLCRGPKKEDRDWLRQSLFSHSFVAFLAPCKHHGLPFITPATVRIFFVGFLWASKAKATGKPPWKRPNGRAGEESAVFPAYDTMVPQQEEALRKKMDGPVIDLEDPQSGMVPSVQKALNMARKAEQRLVKLQKERATSEQQWAAWVRSAKAAYLKERNRHAKTLETFDTDIAAARTSQKEAREMVCLAVDASRKEQAPMEIVEDNTWDEMIAGWDQEQEEHFDGVLRRAMAEHREALQRTPARASAHIPQTPQYGSRSPAYGPDAHAGYAAADGQGPRVDPYPVVTPLRTGPPQEASRPSPPPPGLESTSPHPPSAKDRRPPREEARKDIKSASKTPPQSSAGHGHLADKLQAKRHAMSAFGIPPGATLPTVARILEDDEDEVEQMLGAEAPGDVHARPPDDNMDLL</sequence>
<feature type="region of interest" description="Disordered" evidence="2">
    <location>
        <begin position="153"/>
        <end position="182"/>
    </location>
</feature>
<feature type="compositionally biased region" description="Low complexity" evidence="2">
    <location>
        <begin position="8"/>
        <end position="19"/>
    </location>
</feature>
<gene>
    <name evidence="3" type="ORF">AK812_SmicGene43256</name>
</gene>
<feature type="region of interest" description="Disordered" evidence="2">
    <location>
        <begin position="606"/>
        <end position="740"/>
    </location>
</feature>
<keyword evidence="1" id="KW-0175">Coiled coil</keyword>
<evidence type="ECO:0000313" key="4">
    <source>
        <dbReference type="Proteomes" id="UP000186817"/>
    </source>
</evidence>
<keyword evidence="4" id="KW-1185">Reference proteome</keyword>
<accession>A0A1Q9C1H3</accession>
<organism evidence="3 4">
    <name type="scientific">Symbiodinium microadriaticum</name>
    <name type="common">Dinoflagellate</name>
    <name type="synonym">Zooxanthella microadriatica</name>
    <dbReference type="NCBI Taxonomy" id="2951"/>
    <lineage>
        <taxon>Eukaryota</taxon>
        <taxon>Sar</taxon>
        <taxon>Alveolata</taxon>
        <taxon>Dinophyceae</taxon>
        <taxon>Suessiales</taxon>
        <taxon>Symbiodiniaceae</taxon>
        <taxon>Symbiodinium</taxon>
    </lineage>
</organism>
<protein>
    <submittedName>
        <fullName evidence="3">Uncharacterized protein</fullName>
    </submittedName>
</protein>
<feature type="region of interest" description="Disordered" evidence="2">
    <location>
        <begin position="320"/>
        <end position="340"/>
    </location>
</feature>